<feature type="coiled-coil region" evidence="1">
    <location>
        <begin position="45"/>
        <end position="94"/>
    </location>
</feature>
<dbReference type="EMBL" id="JAAIUW010000008">
    <property type="protein sequence ID" value="KAF7821886.1"/>
    <property type="molecule type" value="Genomic_DNA"/>
</dbReference>
<comment type="caution">
    <text evidence="3">The sequence shown here is derived from an EMBL/GenBank/DDBJ whole genome shotgun (WGS) entry which is preliminary data.</text>
</comment>
<keyword evidence="3" id="KW-0547">Nucleotide-binding</keyword>
<keyword evidence="4" id="KW-1185">Reference proteome</keyword>
<name>A0A834WJR6_9FABA</name>
<reference evidence="3" key="1">
    <citation type="submission" date="2020-09" db="EMBL/GenBank/DDBJ databases">
        <title>Genome-Enabled Discovery of Anthraquinone Biosynthesis in Senna tora.</title>
        <authorList>
            <person name="Kang S.-H."/>
            <person name="Pandey R.P."/>
            <person name="Lee C.-M."/>
            <person name="Sim J.-S."/>
            <person name="Jeong J.-T."/>
            <person name="Choi B.-S."/>
            <person name="Jung M."/>
            <person name="Ginzburg D."/>
            <person name="Zhao K."/>
            <person name="Won S.Y."/>
            <person name="Oh T.-J."/>
            <person name="Yu Y."/>
            <person name="Kim N.-H."/>
            <person name="Lee O.R."/>
            <person name="Lee T.-H."/>
            <person name="Bashyal P."/>
            <person name="Kim T.-S."/>
            <person name="Lee W.-H."/>
            <person name="Kawkins C."/>
            <person name="Kim C.-K."/>
            <person name="Kim J.S."/>
            <person name="Ahn B.O."/>
            <person name="Rhee S.Y."/>
            <person name="Sohng J.K."/>
        </authorList>
    </citation>
    <scope>NUCLEOTIDE SEQUENCE</scope>
    <source>
        <tissue evidence="3">Leaf</tissue>
    </source>
</reference>
<dbReference type="AlphaFoldDB" id="A0A834WJR6"/>
<sequence>MEEPSTTLSPEVQFCNNPHSPETAELSSIVVSSDLESRNKFERGIAEAIAERASLRDRIRRLETNLREKEEEFSRKFDEEIGDYRERVQKLESEREERNLLMVRSLESLSTIRDCLSRVLEGLEEANDEISVRESEEEEVCVVKSRPGEEEARALMEEAWMVSRLAVEVETRIDKYKESKKKEKKELDNSLISLTEENRDVNKLLRIALLEKEAMEKKNQEETDNDSLGGNILGLPERCSVRIRFNFKNDYSCCSGAFRGVCGGTQGVIRLLECRVCLGMLPTVASTVERIMKNLRLEITQLRKSLEESRSDTERLQCLTDKQAKEIAENKLYIKELEDRERVLAQNVEELLMEIKETEEEVARWKNACELEVEAGKNEIEERDKVVAALKQELQKTKASLDIANGKLKLKEELANSAMAAQAAAERSLQLADSRAVELRQRMEELTRHLEEAEKRERNSRKVRHKCWPWQFFKLSTRATTSNTRVGNVKRLLPEMQALLH</sequence>
<dbReference type="PANTHER" id="PTHR34937">
    <property type="entry name" value="OS08G0559800 PROTEIN"/>
    <property type="match status" value="1"/>
</dbReference>
<evidence type="ECO:0000313" key="4">
    <source>
        <dbReference type="Proteomes" id="UP000634136"/>
    </source>
</evidence>
<feature type="coiled-coil region" evidence="1">
    <location>
        <begin position="166"/>
        <end position="225"/>
    </location>
</feature>
<proteinExistence type="predicted"/>
<dbReference type="GO" id="GO:0005524">
    <property type="term" value="F:ATP binding"/>
    <property type="evidence" value="ECO:0007669"/>
    <property type="project" value="UniProtKB-KW"/>
</dbReference>
<dbReference type="Proteomes" id="UP000634136">
    <property type="component" value="Unassembled WGS sequence"/>
</dbReference>
<gene>
    <name evidence="3" type="ORF">G2W53_027341</name>
</gene>
<feature type="region of interest" description="Disordered" evidence="2">
    <location>
        <begin position="1"/>
        <end position="22"/>
    </location>
</feature>
<evidence type="ECO:0000313" key="3">
    <source>
        <dbReference type="EMBL" id="KAF7821886.1"/>
    </source>
</evidence>
<evidence type="ECO:0000256" key="1">
    <source>
        <dbReference type="SAM" id="Coils"/>
    </source>
</evidence>
<feature type="coiled-coil region" evidence="1">
    <location>
        <begin position="285"/>
        <end position="463"/>
    </location>
</feature>
<evidence type="ECO:0000256" key="2">
    <source>
        <dbReference type="SAM" id="MobiDB-lite"/>
    </source>
</evidence>
<dbReference type="InterPro" id="IPR040300">
    <property type="entry name" value="At3g49055-like"/>
</dbReference>
<protein>
    <submittedName>
        <fullName evidence="3">Putative ATP-binding protein</fullName>
    </submittedName>
</protein>
<keyword evidence="1" id="KW-0175">Coiled coil</keyword>
<dbReference type="PANTHER" id="PTHR34937:SF2">
    <property type="entry name" value="OS08G0559800 PROTEIN"/>
    <property type="match status" value="1"/>
</dbReference>
<dbReference type="SUPFAM" id="SSF57997">
    <property type="entry name" value="Tropomyosin"/>
    <property type="match status" value="1"/>
</dbReference>
<accession>A0A834WJR6</accession>
<organism evidence="3 4">
    <name type="scientific">Senna tora</name>
    <dbReference type="NCBI Taxonomy" id="362788"/>
    <lineage>
        <taxon>Eukaryota</taxon>
        <taxon>Viridiplantae</taxon>
        <taxon>Streptophyta</taxon>
        <taxon>Embryophyta</taxon>
        <taxon>Tracheophyta</taxon>
        <taxon>Spermatophyta</taxon>
        <taxon>Magnoliopsida</taxon>
        <taxon>eudicotyledons</taxon>
        <taxon>Gunneridae</taxon>
        <taxon>Pentapetalae</taxon>
        <taxon>rosids</taxon>
        <taxon>fabids</taxon>
        <taxon>Fabales</taxon>
        <taxon>Fabaceae</taxon>
        <taxon>Caesalpinioideae</taxon>
        <taxon>Cassia clade</taxon>
        <taxon>Senna</taxon>
    </lineage>
</organism>
<keyword evidence="3" id="KW-0067">ATP-binding</keyword>
<dbReference type="OrthoDB" id="1925974at2759"/>